<evidence type="ECO:0000256" key="6">
    <source>
        <dbReference type="ARBA" id="ARBA00023136"/>
    </source>
</evidence>
<dbReference type="GO" id="GO:0016020">
    <property type="term" value="C:membrane"/>
    <property type="evidence" value="ECO:0007669"/>
    <property type="project" value="UniProtKB-SubCell"/>
</dbReference>
<keyword evidence="5 7" id="KW-1133">Transmembrane helix</keyword>
<evidence type="ECO:0000313" key="8">
    <source>
        <dbReference type="EMBL" id="KAJ7973496.1"/>
    </source>
</evidence>
<name>A0AAD7Q2C6_QUISA</name>
<evidence type="ECO:0000256" key="2">
    <source>
        <dbReference type="ARBA" id="ARBA00004127"/>
    </source>
</evidence>
<feature type="transmembrane region" description="Helical" evidence="7">
    <location>
        <begin position="160"/>
        <end position="177"/>
    </location>
</feature>
<dbReference type="GO" id="GO:0016192">
    <property type="term" value="P:vesicle-mediated transport"/>
    <property type="evidence" value="ECO:0007669"/>
    <property type="project" value="TreeGrafter"/>
</dbReference>
<dbReference type="Pfam" id="PF03208">
    <property type="entry name" value="PRA1"/>
    <property type="match status" value="1"/>
</dbReference>
<dbReference type="PANTHER" id="PTHR19317:SF16">
    <property type="entry name" value="PRA1 FAMILY PROTEIN E"/>
    <property type="match status" value="1"/>
</dbReference>
<dbReference type="PANTHER" id="PTHR19317">
    <property type="entry name" value="PRENYLATED RAB ACCEPTOR 1-RELATED"/>
    <property type="match status" value="1"/>
</dbReference>
<feature type="transmembrane region" description="Helical" evidence="7">
    <location>
        <begin position="82"/>
        <end position="100"/>
    </location>
</feature>
<evidence type="ECO:0000256" key="7">
    <source>
        <dbReference type="RuleBase" id="RU363107"/>
    </source>
</evidence>
<dbReference type="GO" id="GO:0005783">
    <property type="term" value="C:endoplasmic reticulum"/>
    <property type="evidence" value="ECO:0007669"/>
    <property type="project" value="TreeGrafter"/>
</dbReference>
<reference evidence="8" key="1">
    <citation type="journal article" date="2023" name="Science">
        <title>Elucidation of the pathway for biosynthesis of saponin adjuvants from the soapbark tree.</title>
        <authorList>
            <person name="Reed J."/>
            <person name="Orme A."/>
            <person name="El-Demerdash A."/>
            <person name="Owen C."/>
            <person name="Martin L.B.B."/>
            <person name="Misra R.C."/>
            <person name="Kikuchi S."/>
            <person name="Rejzek M."/>
            <person name="Martin A.C."/>
            <person name="Harkess A."/>
            <person name="Leebens-Mack J."/>
            <person name="Louveau T."/>
            <person name="Stephenson M.J."/>
            <person name="Osbourn A."/>
        </authorList>
    </citation>
    <scope>NUCLEOTIDE SEQUENCE</scope>
    <source>
        <strain evidence="8">S10</strain>
    </source>
</reference>
<evidence type="ECO:0000256" key="1">
    <source>
        <dbReference type="ARBA" id="ARBA00002501"/>
    </source>
</evidence>
<dbReference type="KEGG" id="qsa:O6P43_011219"/>
<dbReference type="AlphaFoldDB" id="A0AAD7Q2C6"/>
<dbReference type="InterPro" id="IPR004895">
    <property type="entry name" value="Prenylated_rab_accept_PRA1"/>
</dbReference>
<accession>A0AAD7Q2C6</accession>
<comment type="similarity">
    <text evidence="3 7">Belongs to the PRA1 family.</text>
</comment>
<keyword evidence="4 7" id="KW-0812">Transmembrane</keyword>
<evidence type="ECO:0000313" key="9">
    <source>
        <dbReference type="Proteomes" id="UP001163823"/>
    </source>
</evidence>
<comment type="caution">
    <text evidence="8">The sequence shown here is derived from an EMBL/GenBank/DDBJ whole genome shotgun (WGS) entry which is preliminary data.</text>
</comment>
<feature type="transmembrane region" description="Helical" evidence="7">
    <location>
        <begin position="106"/>
        <end position="122"/>
    </location>
</feature>
<keyword evidence="9" id="KW-1185">Reference proteome</keyword>
<evidence type="ECO:0000256" key="4">
    <source>
        <dbReference type="ARBA" id="ARBA00022692"/>
    </source>
</evidence>
<keyword evidence="7" id="KW-0813">Transport</keyword>
<organism evidence="8 9">
    <name type="scientific">Quillaja saponaria</name>
    <name type="common">Soap bark tree</name>
    <dbReference type="NCBI Taxonomy" id="32244"/>
    <lineage>
        <taxon>Eukaryota</taxon>
        <taxon>Viridiplantae</taxon>
        <taxon>Streptophyta</taxon>
        <taxon>Embryophyta</taxon>
        <taxon>Tracheophyta</taxon>
        <taxon>Spermatophyta</taxon>
        <taxon>Magnoliopsida</taxon>
        <taxon>eudicotyledons</taxon>
        <taxon>Gunneridae</taxon>
        <taxon>Pentapetalae</taxon>
        <taxon>rosids</taxon>
        <taxon>fabids</taxon>
        <taxon>Fabales</taxon>
        <taxon>Quillajaceae</taxon>
        <taxon>Quillaja</taxon>
    </lineage>
</organism>
<comment type="function">
    <text evidence="1 7">May be involved in both secretory and endocytic intracellular trafficking in the endosomal/prevacuolar compartments.</text>
</comment>
<evidence type="ECO:0000256" key="5">
    <source>
        <dbReference type="ARBA" id="ARBA00022989"/>
    </source>
</evidence>
<protein>
    <recommendedName>
        <fullName evidence="7">PRA1 family protein</fullName>
    </recommendedName>
</protein>
<sequence>MSLNSFANYGTLTTNSTVVTTKLQSDGNTTTADLPFLTRAKNTAQSLIATPRPWRELLDYSAFSRPYSYDDAMFRIRQNLSYFRFNYTLILLFILFLSLLWHPISMIVFLIVFVAWFFIYFFRDSPVVIFNQPVDDRVVVCLLSLLTILALGFTHVGLNVLLSLIIGVVIVGLHAAFRLTEDLFLDEASAAEGGLFSVEGSQPLPLRPTYTHI</sequence>
<keyword evidence="6 7" id="KW-0472">Membrane</keyword>
<comment type="subcellular location">
    <subcellularLocation>
        <location evidence="2">Endomembrane system</location>
        <topology evidence="2">Multi-pass membrane protein</topology>
    </subcellularLocation>
    <subcellularLocation>
        <location evidence="7">Membrane</location>
        <topology evidence="7">Multi-pass membrane protein</topology>
    </subcellularLocation>
</comment>
<dbReference type="Proteomes" id="UP001163823">
    <property type="component" value="Chromosome 4"/>
</dbReference>
<dbReference type="EMBL" id="JARAOO010000004">
    <property type="protein sequence ID" value="KAJ7973496.1"/>
    <property type="molecule type" value="Genomic_DNA"/>
</dbReference>
<proteinExistence type="inferred from homology"/>
<dbReference type="GO" id="GO:0005794">
    <property type="term" value="C:Golgi apparatus"/>
    <property type="evidence" value="ECO:0007669"/>
    <property type="project" value="TreeGrafter"/>
</dbReference>
<gene>
    <name evidence="8" type="ORF">O6P43_011219</name>
</gene>
<evidence type="ECO:0000256" key="3">
    <source>
        <dbReference type="ARBA" id="ARBA00006483"/>
    </source>
</evidence>